<evidence type="ECO:0000256" key="13">
    <source>
        <dbReference type="ARBA" id="ARBA00023002"/>
    </source>
</evidence>
<feature type="region of interest" description="Disordered" evidence="21">
    <location>
        <begin position="1"/>
        <end position="94"/>
    </location>
</feature>
<evidence type="ECO:0000256" key="14">
    <source>
        <dbReference type="ARBA" id="ARBA00023004"/>
    </source>
</evidence>
<evidence type="ECO:0000256" key="21">
    <source>
        <dbReference type="SAM" id="MobiDB-lite"/>
    </source>
</evidence>
<feature type="compositionally biased region" description="Low complexity" evidence="21">
    <location>
        <begin position="65"/>
        <end position="78"/>
    </location>
</feature>
<feature type="compositionally biased region" description="Polar residues" evidence="21">
    <location>
        <begin position="518"/>
        <end position="530"/>
    </location>
</feature>
<keyword evidence="16" id="KW-0503">Monooxygenase</keyword>
<dbReference type="Gene3D" id="1.10.630.10">
    <property type="entry name" value="Cytochrome P450"/>
    <property type="match status" value="1"/>
</dbReference>
<dbReference type="InterPro" id="IPR013289">
    <property type="entry name" value="CBFA2T1/2/3"/>
</dbReference>
<evidence type="ECO:0000256" key="20">
    <source>
        <dbReference type="PROSITE-ProRule" id="PRU00134"/>
    </source>
</evidence>
<comment type="subcellular location">
    <subcellularLocation>
        <location evidence="4">Endoplasmic reticulum membrane</location>
        <topology evidence="4">Peripheral membrane protein</topology>
    </subcellularLocation>
    <subcellularLocation>
        <location evidence="3">Microsome membrane</location>
        <topology evidence="3">Peripheral membrane protein</topology>
    </subcellularLocation>
    <subcellularLocation>
        <location evidence="2">Nucleus</location>
    </subcellularLocation>
</comment>
<dbReference type="EMBL" id="CVRI01000004">
    <property type="protein sequence ID" value="CRK87132.1"/>
    <property type="molecule type" value="Genomic_DNA"/>
</dbReference>
<dbReference type="InterPro" id="IPR036396">
    <property type="entry name" value="Cyt_P450_sf"/>
</dbReference>
<evidence type="ECO:0000259" key="24">
    <source>
        <dbReference type="PROSITE" id="PS51119"/>
    </source>
</evidence>
<keyword evidence="11" id="KW-0862">Zinc</keyword>
<sequence>MALDGKAIKEEIPDKEVYDSGNVRRMKGKEQCNTPDSPEGARVIAPRSPMSPHQIHPVNTMIPANNRSSSVNRHNSSSPTANGTPPPTVTPSSASTLLANSLSAHDSQRLLKIRRFLGALVQFGQDTNVDVGDRLRSLVLSLASGGLSIEDFQIAVQEATNFPLRPNVLPFLRSHLPLLQREINSLARVNKQSALQYVRTNDSSVIELLHNPTDAHNDIFLSNESNFSSNSNGLNLKRRATEALIYESHLANSNLSHEWNDYISPAKRPHHSLMLSSSALPHLINHPSLFEYQNGIHSHQEQMHTSREERELRSITSESSSRGNRVSGGAVGQVNGSGSGATSGDEEWRNIHTMLSCISGMVEKTKRAISILQHRGGDGGTVTHQDSTLISDIKRQTEEKIAEFRRNAEDAVNQVKRQAVLEIQRAVSAAETRAIEMIAQERIKMEKIYGEINRSGDGIDGEHQTTGSNACWNCGRKANETCSGCNLARYCGSFCQHKDWEQHHQACGTNAARSANEAQLTTPKSTSVQQTRSTANTISSNSSSSRSSPINQTTSVSNSITPVNYLMSVHVQHDSDKQLKFKTFIMESIMKIFSLLVVIVGLIAYLVNRSYSYWKIMGVPYEEPSFPVGNLKGIGHEYHQSKVFQRIYEKFKNHGTPFAGIYSFLSPVVLVTSVDFARTVLAKDSAYFLDRGVYYNEEDDPLSAHLFNVDNPKWKILRTKLTPTFTSGKMKMMFGTVCDVAEKFIKTLETESSADVNNEIEIKDIAARFTTDVIGSCAFGLDCSSLEDPKSEFREKTKILFDDPKYNAFFVQLILMFKNISKILHVTMFRKESTDFFMNIVKSTVNYRESNDVKRNDFMHLLIQLKNRGALEGDASIIGKLSIEEIAAQALIFFLAGFETSSTAMSYALFEMSQNPAIQQKARDNVREVLKRHDGQFTYEALMEMTYIDNCLSESLRKYPPVTNLTRSCAKDYQVEGTKFVIKKNQMVFIPAYSIHHDSQIYPNPSVFNPDRFSPEEQAKRSPYAFLAFGQGPRNCIGLRFGIMQAKIGLAMLLTNFKFEPCPRSVNPIVFSNELFILTPKDGVYLKVTKI</sequence>
<feature type="region of interest" description="Disordered" evidence="21">
    <location>
        <begin position="518"/>
        <end position="555"/>
    </location>
</feature>
<keyword evidence="14" id="KW-0408">Iron</keyword>
<dbReference type="Pfam" id="PF01753">
    <property type="entry name" value="zf-MYND"/>
    <property type="match status" value="1"/>
</dbReference>
<dbReference type="FunFam" id="1.10.630.10:FF:000042">
    <property type="entry name" value="Cytochrome P450"/>
    <property type="match status" value="1"/>
</dbReference>
<dbReference type="GO" id="GO:0008270">
    <property type="term" value="F:zinc ion binding"/>
    <property type="evidence" value="ECO:0007669"/>
    <property type="project" value="UniProtKB-KW"/>
</dbReference>
<keyword evidence="22" id="KW-0812">Transmembrane</keyword>
<evidence type="ECO:0000256" key="6">
    <source>
        <dbReference type="ARBA" id="ARBA00022491"/>
    </source>
</evidence>
<dbReference type="PANTHER" id="PTHR24292">
    <property type="entry name" value="CYTOCHROME P450"/>
    <property type="match status" value="1"/>
</dbReference>
<dbReference type="GO" id="GO:0004497">
    <property type="term" value="F:monooxygenase activity"/>
    <property type="evidence" value="ECO:0007669"/>
    <property type="project" value="UniProtKB-KW"/>
</dbReference>
<evidence type="ECO:0000256" key="22">
    <source>
        <dbReference type="SAM" id="Phobius"/>
    </source>
</evidence>
<feature type="region of interest" description="Disordered" evidence="21">
    <location>
        <begin position="298"/>
        <end position="345"/>
    </location>
</feature>
<evidence type="ECO:0000256" key="8">
    <source>
        <dbReference type="ARBA" id="ARBA00022723"/>
    </source>
</evidence>
<organism evidence="25 26">
    <name type="scientific">Clunio marinus</name>
    <dbReference type="NCBI Taxonomy" id="568069"/>
    <lineage>
        <taxon>Eukaryota</taxon>
        <taxon>Metazoa</taxon>
        <taxon>Ecdysozoa</taxon>
        <taxon>Arthropoda</taxon>
        <taxon>Hexapoda</taxon>
        <taxon>Insecta</taxon>
        <taxon>Pterygota</taxon>
        <taxon>Neoptera</taxon>
        <taxon>Endopterygota</taxon>
        <taxon>Diptera</taxon>
        <taxon>Nematocera</taxon>
        <taxon>Chironomoidea</taxon>
        <taxon>Chironomidae</taxon>
        <taxon>Clunio</taxon>
    </lineage>
</organism>
<dbReference type="AlphaFoldDB" id="A0A1J1HI95"/>
<keyword evidence="7" id="KW-0349">Heme</keyword>
<dbReference type="Gene3D" id="1.20.120.1110">
    <property type="entry name" value="TAFH/NHR1 domain"/>
    <property type="match status" value="1"/>
</dbReference>
<evidence type="ECO:0000259" key="23">
    <source>
        <dbReference type="PROSITE" id="PS50865"/>
    </source>
</evidence>
<dbReference type="InterPro" id="IPR014896">
    <property type="entry name" value="NHR2"/>
</dbReference>
<keyword evidence="18" id="KW-0804">Transcription</keyword>
<feature type="transmembrane region" description="Helical" evidence="22">
    <location>
        <begin position="588"/>
        <end position="607"/>
    </location>
</feature>
<feature type="compositionally biased region" description="Basic and acidic residues" evidence="21">
    <location>
        <begin position="298"/>
        <end position="313"/>
    </location>
</feature>
<reference evidence="25 26" key="1">
    <citation type="submission" date="2015-04" db="EMBL/GenBank/DDBJ databases">
        <authorList>
            <person name="Syromyatnikov M.Y."/>
            <person name="Popov V.N."/>
        </authorList>
    </citation>
    <scope>NUCLEOTIDE SEQUENCE [LARGE SCALE GENOMIC DNA]</scope>
</reference>
<dbReference type="InterPro" id="IPR002893">
    <property type="entry name" value="Znf_MYND"/>
</dbReference>
<evidence type="ECO:0000256" key="2">
    <source>
        <dbReference type="ARBA" id="ARBA00004123"/>
    </source>
</evidence>
<dbReference type="GO" id="GO:0003714">
    <property type="term" value="F:transcription corepressor activity"/>
    <property type="evidence" value="ECO:0007669"/>
    <property type="project" value="InterPro"/>
</dbReference>
<dbReference type="SUPFAM" id="SSF48264">
    <property type="entry name" value="Cytochrome P450"/>
    <property type="match status" value="1"/>
</dbReference>
<dbReference type="PANTHER" id="PTHR24292:SF103">
    <property type="entry name" value="CYTOCHROME P450 6BS1"/>
    <property type="match status" value="1"/>
</dbReference>
<proteinExistence type="inferred from homology"/>
<dbReference type="Pfam" id="PF07531">
    <property type="entry name" value="TAFH"/>
    <property type="match status" value="1"/>
</dbReference>
<dbReference type="OrthoDB" id="2951111at2759"/>
<dbReference type="GO" id="GO:0005634">
    <property type="term" value="C:nucleus"/>
    <property type="evidence" value="ECO:0007669"/>
    <property type="project" value="UniProtKB-SubCell"/>
</dbReference>
<dbReference type="SUPFAM" id="SSF144232">
    <property type="entry name" value="HIT/MYND zinc finger-like"/>
    <property type="match status" value="1"/>
</dbReference>
<keyword evidence="9 20" id="KW-0863">Zinc-finger</keyword>
<evidence type="ECO:0000256" key="3">
    <source>
        <dbReference type="ARBA" id="ARBA00004174"/>
    </source>
</evidence>
<dbReference type="InterPro" id="IPR037249">
    <property type="entry name" value="TAFH/NHR1_dom_sf"/>
</dbReference>
<evidence type="ECO:0000256" key="15">
    <source>
        <dbReference type="ARBA" id="ARBA00023015"/>
    </source>
</evidence>
<dbReference type="InterPro" id="IPR003894">
    <property type="entry name" value="TAFH_NHR1"/>
</dbReference>
<keyword evidence="15" id="KW-0805">Transcription regulation</keyword>
<accession>A0A1J1HI95</accession>
<dbReference type="PROSITE" id="PS00086">
    <property type="entry name" value="CYTOCHROME_P450"/>
    <property type="match status" value="1"/>
</dbReference>
<dbReference type="SUPFAM" id="SSF158553">
    <property type="entry name" value="TAFH domain-like"/>
    <property type="match status" value="1"/>
</dbReference>
<evidence type="ECO:0000256" key="19">
    <source>
        <dbReference type="ARBA" id="ARBA00023242"/>
    </source>
</evidence>
<dbReference type="Pfam" id="PF08788">
    <property type="entry name" value="NHR2"/>
    <property type="match status" value="1"/>
</dbReference>
<dbReference type="SMART" id="SM00549">
    <property type="entry name" value="TAFH"/>
    <property type="match status" value="1"/>
</dbReference>
<dbReference type="PROSITE" id="PS51119">
    <property type="entry name" value="TAFH"/>
    <property type="match status" value="1"/>
</dbReference>
<feature type="compositionally biased region" description="Low complexity" evidence="21">
    <location>
        <begin position="531"/>
        <end position="555"/>
    </location>
</feature>
<evidence type="ECO:0000256" key="4">
    <source>
        <dbReference type="ARBA" id="ARBA00004406"/>
    </source>
</evidence>
<dbReference type="GO" id="GO:0005789">
    <property type="term" value="C:endoplasmic reticulum membrane"/>
    <property type="evidence" value="ECO:0007669"/>
    <property type="project" value="UniProtKB-SubCell"/>
</dbReference>
<feature type="compositionally biased region" description="Basic and acidic residues" evidence="21">
    <location>
        <begin position="1"/>
        <end position="18"/>
    </location>
</feature>
<keyword evidence="19" id="KW-0539">Nucleus</keyword>
<dbReference type="InterPro" id="IPR001128">
    <property type="entry name" value="Cyt_P450"/>
</dbReference>
<evidence type="ECO:0000313" key="25">
    <source>
        <dbReference type="EMBL" id="CRK87132.1"/>
    </source>
</evidence>
<evidence type="ECO:0000256" key="16">
    <source>
        <dbReference type="ARBA" id="ARBA00023033"/>
    </source>
</evidence>
<dbReference type="PROSITE" id="PS01360">
    <property type="entry name" value="ZF_MYND_1"/>
    <property type="match status" value="1"/>
</dbReference>
<comment type="cofactor">
    <cofactor evidence="1">
        <name>heme</name>
        <dbReference type="ChEBI" id="CHEBI:30413"/>
    </cofactor>
</comment>
<evidence type="ECO:0000256" key="10">
    <source>
        <dbReference type="ARBA" id="ARBA00022824"/>
    </source>
</evidence>
<dbReference type="Pfam" id="PF00067">
    <property type="entry name" value="p450"/>
    <property type="match status" value="1"/>
</dbReference>
<keyword evidence="13" id="KW-0560">Oxidoreductase</keyword>
<evidence type="ECO:0000256" key="18">
    <source>
        <dbReference type="ARBA" id="ARBA00023163"/>
    </source>
</evidence>
<dbReference type="Gene3D" id="6.10.140.2220">
    <property type="match status" value="1"/>
</dbReference>
<dbReference type="GO" id="GO:0020037">
    <property type="term" value="F:heme binding"/>
    <property type="evidence" value="ECO:0007669"/>
    <property type="project" value="InterPro"/>
</dbReference>
<feature type="compositionally biased region" description="Gly residues" evidence="21">
    <location>
        <begin position="329"/>
        <end position="341"/>
    </location>
</feature>
<keyword evidence="12" id="KW-0492">Microsome</keyword>
<keyword evidence="6" id="KW-0678">Repressor</keyword>
<feature type="domain" description="TAFH" evidence="24">
    <location>
        <begin position="104"/>
        <end position="202"/>
    </location>
</feature>
<dbReference type="STRING" id="568069.A0A1J1HI95"/>
<evidence type="ECO:0000256" key="17">
    <source>
        <dbReference type="ARBA" id="ARBA00023136"/>
    </source>
</evidence>
<keyword evidence="17 22" id="KW-0472">Membrane</keyword>
<evidence type="ECO:0000256" key="7">
    <source>
        <dbReference type="ARBA" id="ARBA00022617"/>
    </source>
</evidence>
<name>A0A1J1HI95_9DIPT</name>
<evidence type="ECO:0000256" key="1">
    <source>
        <dbReference type="ARBA" id="ARBA00001971"/>
    </source>
</evidence>
<keyword evidence="22" id="KW-1133">Transmembrane helix</keyword>
<evidence type="ECO:0000256" key="12">
    <source>
        <dbReference type="ARBA" id="ARBA00022848"/>
    </source>
</evidence>
<keyword evidence="26" id="KW-1185">Reference proteome</keyword>
<dbReference type="Proteomes" id="UP000183832">
    <property type="component" value="Unassembled WGS sequence"/>
</dbReference>
<keyword evidence="8" id="KW-0479">Metal-binding</keyword>
<feature type="compositionally biased region" description="Polar residues" evidence="21">
    <location>
        <begin position="314"/>
        <end position="324"/>
    </location>
</feature>
<protein>
    <submittedName>
        <fullName evidence="25">CLUMA_CG000941, isoform A</fullName>
    </submittedName>
</protein>
<evidence type="ECO:0000256" key="11">
    <source>
        <dbReference type="ARBA" id="ARBA00022833"/>
    </source>
</evidence>
<dbReference type="GO" id="GO:0016705">
    <property type="term" value="F:oxidoreductase activity, acting on paired donors, with incorporation or reduction of molecular oxygen"/>
    <property type="evidence" value="ECO:0007669"/>
    <property type="project" value="InterPro"/>
</dbReference>
<dbReference type="PRINTS" id="PR01875">
    <property type="entry name" value="ETOFAMILY"/>
</dbReference>
<evidence type="ECO:0000313" key="26">
    <source>
        <dbReference type="Proteomes" id="UP000183832"/>
    </source>
</evidence>
<dbReference type="GO" id="GO:0006351">
    <property type="term" value="P:DNA-templated transcription"/>
    <property type="evidence" value="ECO:0007669"/>
    <property type="project" value="InterPro"/>
</dbReference>
<comment type="similarity">
    <text evidence="5">Belongs to the cytochrome P450 family.</text>
</comment>
<feature type="domain" description="MYND-type" evidence="23">
    <location>
        <begin position="471"/>
        <end position="507"/>
    </location>
</feature>
<gene>
    <name evidence="25" type="ORF">CLUMA_CG000941</name>
</gene>
<evidence type="ECO:0000256" key="9">
    <source>
        <dbReference type="ARBA" id="ARBA00022771"/>
    </source>
</evidence>
<dbReference type="InterPro" id="IPR017972">
    <property type="entry name" value="Cyt_P450_CS"/>
</dbReference>
<dbReference type="Gene3D" id="6.10.250.230">
    <property type="match status" value="1"/>
</dbReference>
<dbReference type="PROSITE" id="PS50865">
    <property type="entry name" value="ZF_MYND_2"/>
    <property type="match status" value="1"/>
</dbReference>
<keyword evidence="10" id="KW-0256">Endoplasmic reticulum</keyword>
<dbReference type="CDD" id="cd11056">
    <property type="entry name" value="CYP6-like"/>
    <property type="match status" value="1"/>
</dbReference>
<dbReference type="GO" id="GO:0005506">
    <property type="term" value="F:iron ion binding"/>
    <property type="evidence" value="ECO:0007669"/>
    <property type="project" value="InterPro"/>
</dbReference>
<dbReference type="InterPro" id="IPR050476">
    <property type="entry name" value="Insect_CytP450_Detox"/>
</dbReference>
<evidence type="ECO:0000256" key="5">
    <source>
        <dbReference type="ARBA" id="ARBA00010617"/>
    </source>
</evidence>